<evidence type="ECO:0000313" key="2">
    <source>
        <dbReference type="EMBL" id="MFC0388428.1"/>
    </source>
</evidence>
<sequence length="179" mass="19037">MISGVAGGLAAGLALTGAAPVGAWAQVSIPGETGRPVRRAPAPLLTVAGKIRVKNRGDETVFDRAMLESLGSATITTTTPWYEGPVRFEGVPMAKLLEAVGAEGETLTAIALNDYSTDIPVEDISRFGVLLATRRDGAVMPVSDRGPLFIIYPYDSNSTLRSRLYYSRSAWSVARLVVR</sequence>
<organism evidence="2 3">
    <name type="scientific">Muricoccus vinaceus</name>
    <dbReference type="NCBI Taxonomy" id="424704"/>
    <lineage>
        <taxon>Bacteria</taxon>
        <taxon>Pseudomonadati</taxon>
        <taxon>Pseudomonadota</taxon>
        <taxon>Alphaproteobacteria</taxon>
        <taxon>Acetobacterales</taxon>
        <taxon>Roseomonadaceae</taxon>
        <taxon>Muricoccus</taxon>
    </lineage>
</organism>
<dbReference type="SUPFAM" id="SSF56524">
    <property type="entry name" value="Oxidoreductase molybdopterin-binding domain"/>
    <property type="match status" value="1"/>
</dbReference>
<gene>
    <name evidence="2" type="ORF">ACFFIC_23220</name>
</gene>
<proteinExistence type="predicted"/>
<dbReference type="EMBL" id="JBHLVZ010000084">
    <property type="protein sequence ID" value="MFC0388428.1"/>
    <property type="molecule type" value="Genomic_DNA"/>
</dbReference>
<dbReference type="Pfam" id="PF00174">
    <property type="entry name" value="Oxidored_molyb"/>
    <property type="match status" value="1"/>
</dbReference>
<name>A0ABV6IXT6_9PROT</name>
<keyword evidence="3" id="KW-1185">Reference proteome</keyword>
<dbReference type="InterPro" id="IPR036374">
    <property type="entry name" value="OxRdtase_Mopterin-bd_sf"/>
</dbReference>
<dbReference type="InterPro" id="IPR000572">
    <property type="entry name" value="OxRdtase_Mopterin-bd_dom"/>
</dbReference>
<dbReference type="Gene3D" id="3.90.420.10">
    <property type="entry name" value="Oxidoreductase, molybdopterin-binding domain"/>
    <property type="match status" value="1"/>
</dbReference>
<accession>A0ABV6IXT6</accession>
<evidence type="ECO:0000313" key="3">
    <source>
        <dbReference type="Proteomes" id="UP001589789"/>
    </source>
</evidence>
<dbReference type="Proteomes" id="UP001589789">
    <property type="component" value="Unassembled WGS sequence"/>
</dbReference>
<evidence type="ECO:0000259" key="1">
    <source>
        <dbReference type="Pfam" id="PF00174"/>
    </source>
</evidence>
<dbReference type="RefSeq" id="WP_377054833.1">
    <property type="nucleotide sequence ID" value="NZ_JBHLVZ010000084.1"/>
</dbReference>
<feature type="domain" description="Oxidoreductase molybdopterin-binding" evidence="1">
    <location>
        <begin position="76"/>
        <end position="153"/>
    </location>
</feature>
<reference evidence="2 3" key="1">
    <citation type="submission" date="2024-09" db="EMBL/GenBank/DDBJ databases">
        <authorList>
            <person name="Sun Q."/>
            <person name="Mori K."/>
        </authorList>
    </citation>
    <scope>NUCLEOTIDE SEQUENCE [LARGE SCALE GENOMIC DNA]</scope>
    <source>
        <strain evidence="2 3">CCM 7468</strain>
    </source>
</reference>
<protein>
    <submittedName>
        <fullName evidence="2">Molybdopterin-dependent oxidoreductase</fullName>
    </submittedName>
</protein>
<comment type="caution">
    <text evidence="2">The sequence shown here is derived from an EMBL/GenBank/DDBJ whole genome shotgun (WGS) entry which is preliminary data.</text>
</comment>